<name>S4MPR7_9ACTN</name>
<organism evidence="1 2">
    <name type="scientific">Streptomyces afghaniensis 772</name>
    <dbReference type="NCBI Taxonomy" id="1283301"/>
    <lineage>
        <taxon>Bacteria</taxon>
        <taxon>Bacillati</taxon>
        <taxon>Actinomycetota</taxon>
        <taxon>Actinomycetes</taxon>
        <taxon>Kitasatosporales</taxon>
        <taxon>Streptomycetaceae</taxon>
        <taxon>Streptomyces</taxon>
    </lineage>
</organism>
<protein>
    <submittedName>
        <fullName evidence="1">Uncharacterized protein</fullName>
    </submittedName>
</protein>
<dbReference type="EMBL" id="AOPY01001313">
    <property type="protein sequence ID" value="EPJ41558.1"/>
    <property type="molecule type" value="Genomic_DNA"/>
</dbReference>
<dbReference type="AlphaFoldDB" id="S4MPR7"/>
<gene>
    <name evidence="1" type="ORF">STAFG_1401</name>
</gene>
<dbReference type="HOGENOM" id="CLU_3367506_0_0_11"/>
<accession>S4MPR7</accession>
<proteinExistence type="predicted"/>
<dbReference type="Proteomes" id="UP000015001">
    <property type="component" value="Unassembled WGS sequence"/>
</dbReference>
<reference evidence="1 2" key="1">
    <citation type="submission" date="2013-02" db="EMBL/GenBank/DDBJ databases">
        <title>Draft Genome Sequence of Streptomyces afghaniensis, Which Produces Compounds of the Julimycin B-Complex.</title>
        <authorList>
            <person name="Gruening B.A."/>
            <person name="Praeg A."/>
            <person name="Erxleben A."/>
            <person name="Guenther S."/>
            <person name="Fiedler H.-P."/>
            <person name="Goodfellow M."/>
            <person name="Mueller M."/>
        </authorList>
    </citation>
    <scope>NUCLEOTIDE SEQUENCE [LARGE SCALE GENOMIC DNA]</scope>
    <source>
        <strain evidence="1 2">772</strain>
    </source>
</reference>
<keyword evidence="2" id="KW-1185">Reference proteome</keyword>
<sequence length="35" mass="3994">MNGGVVPDLWIERKSHKRAPELGHMVEIRGLLQII</sequence>
<evidence type="ECO:0000313" key="2">
    <source>
        <dbReference type="Proteomes" id="UP000015001"/>
    </source>
</evidence>
<comment type="caution">
    <text evidence="1">The sequence shown here is derived from an EMBL/GenBank/DDBJ whole genome shotgun (WGS) entry which is preliminary data.</text>
</comment>
<evidence type="ECO:0000313" key="1">
    <source>
        <dbReference type="EMBL" id="EPJ41558.1"/>
    </source>
</evidence>